<keyword evidence="7 10" id="KW-0443">Lipid metabolism</keyword>
<comment type="pathway">
    <text evidence="10">Glycolipid biosynthesis; lipid IV(A) biosynthesis; lipid IV(A) from (3R)-3-hydroxytetradecanoyl-[acyl-carrier-protein] and UDP-N-acetyl-alpha-D-glucosamine: step 4/6.</text>
</comment>
<name>A0A6L9Y6D7_9BURK</name>
<evidence type="ECO:0000256" key="8">
    <source>
        <dbReference type="ARBA" id="ARBA00023136"/>
    </source>
</evidence>
<evidence type="ECO:0000256" key="5">
    <source>
        <dbReference type="ARBA" id="ARBA00022723"/>
    </source>
</evidence>
<dbReference type="RefSeq" id="WP_163764476.1">
    <property type="nucleotide sequence ID" value="NZ_JAAGYR010000010.1"/>
</dbReference>
<comment type="subcellular location">
    <subcellularLocation>
        <location evidence="10">Cell inner membrane</location>
        <topology evidence="10">Peripheral membrane protein</topology>
        <orientation evidence="10">Cytoplasmic side</orientation>
    </subcellularLocation>
</comment>
<evidence type="ECO:0000256" key="4">
    <source>
        <dbReference type="ARBA" id="ARBA00022556"/>
    </source>
</evidence>
<dbReference type="InterPro" id="IPR029052">
    <property type="entry name" value="Metallo-depent_PP-like"/>
</dbReference>
<keyword evidence="9 10" id="KW-0464">Manganese</keyword>
<evidence type="ECO:0000256" key="1">
    <source>
        <dbReference type="ARBA" id="ARBA00022475"/>
    </source>
</evidence>
<keyword evidence="1 10" id="KW-1003">Cell membrane</keyword>
<feature type="binding site" evidence="10">
    <location>
        <position position="170"/>
    </location>
    <ligand>
        <name>substrate</name>
    </ligand>
</feature>
<feature type="binding site" evidence="10">
    <location>
        <position position="211"/>
    </location>
    <ligand>
        <name>Mn(2+)</name>
        <dbReference type="ChEBI" id="CHEBI:29035"/>
        <label>1</label>
    </ligand>
</feature>
<protein>
    <recommendedName>
        <fullName evidence="10">UDP-2,3-diacylglucosamine hydrolase</fullName>
        <ecNumber evidence="10">3.6.1.54</ecNumber>
    </recommendedName>
    <alternativeName>
        <fullName evidence="10">UDP-2,3-diacylglucosamine diphosphatase</fullName>
    </alternativeName>
</protein>
<dbReference type="PANTHER" id="PTHR34990">
    <property type="entry name" value="UDP-2,3-DIACYLGLUCOSAMINE HYDROLASE-RELATED"/>
    <property type="match status" value="1"/>
</dbReference>
<dbReference type="AlphaFoldDB" id="A0A6L9Y6D7"/>
<keyword evidence="3 10" id="KW-0997">Cell inner membrane</keyword>
<evidence type="ECO:0000256" key="3">
    <source>
        <dbReference type="ARBA" id="ARBA00022519"/>
    </source>
</evidence>
<dbReference type="NCBIfam" id="TIGR01854">
    <property type="entry name" value="lipid_A_lpxH"/>
    <property type="match status" value="1"/>
</dbReference>
<comment type="similarity">
    <text evidence="10">Belongs to the LpxH family.</text>
</comment>
<evidence type="ECO:0000256" key="2">
    <source>
        <dbReference type="ARBA" id="ARBA00022516"/>
    </source>
</evidence>
<dbReference type="InterPro" id="IPR043461">
    <property type="entry name" value="LpxH-like"/>
</dbReference>
<feature type="binding site" evidence="10">
    <location>
        <position position="17"/>
    </location>
    <ligand>
        <name>Mn(2+)</name>
        <dbReference type="ChEBI" id="CHEBI:29035"/>
        <label>1</label>
    </ligand>
</feature>
<dbReference type="HAMAP" id="MF_00575">
    <property type="entry name" value="LpxH"/>
    <property type="match status" value="1"/>
</dbReference>
<feature type="binding site" evidence="10">
    <location>
        <position position="176"/>
    </location>
    <ligand>
        <name>substrate</name>
    </ligand>
</feature>
<dbReference type="GO" id="GO:0009245">
    <property type="term" value="P:lipid A biosynthetic process"/>
    <property type="evidence" value="ECO:0007669"/>
    <property type="project" value="UniProtKB-UniRule"/>
</dbReference>
<feature type="binding site" evidence="10">
    <location>
        <position position="132"/>
    </location>
    <ligand>
        <name>substrate</name>
    </ligand>
</feature>
<evidence type="ECO:0000256" key="6">
    <source>
        <dbReference type="ARBA" id="ARBA00022801"/>
    </source>
</evidence>
<accession>A0A6L9Y6D7</accession>
<dbReference type="UniPathway" id="UPA00359">
    <property type="reaction ID" value="UER00480"/>
</dbReference>
<dbReference type="EMBL" id="JAAGYR010000010">
    <property type="protein sequence ID" value="NEN75913.1"/>
    <property type="molecule type" value="Genomic_DNA"/>
</dbReference>
<feature type="binding site" evidence="10">
    <location>
        <begin position="89"/>
        <end position="90"/>
    </location>
    <ligand>
        <name>substrate</name>
    </ligand>
</feature>
<sequence>MPTLTLSGTLYVASDIHLGPSIPLTNQLFYQFLQKASNEADALLLPGDIFNVWFGDDFALTSQEPWLQETLVTLKKCAQKIPVYFIHGNRDFLIGKTFCQQVGMHLLPEQCLLKTEAGTIFISHGDELCTQDKSYMRLRRILRCSLVQHLFLHLPLSWRSAIAQFLRHRSHSVQQQQDKAYHQHYDIAPEALETILQQYPDIQYIIHGHTHQEAIHPIPNHPNKKRFVLSDWDIDHAQRQGYLCIKKEGLAFHKMPIPSSIDTLTP</sequence>
<keyword evidence="6 10" id="KW-0378">Hydrolase</keyword>
<dbReference type="GO" id="GO:0030145">
    <property type="term" value="F:manganese ion binding"/>
    <property type="evidence" value="ECO:0007669"/>
    <property type="project" value="UniProtKB-UniRule"/>
</dbReference>
<dbReference type="InterPro" id="IPR004843">
    <property type="entry name" value="Calcineurin-like_PHP"/>
</dbReference>
<dbReference type="NCBIfam" id="NF003743">
    <property type="entry name" value="PRK05340.1"/>
    <property type="match status" value="1"/>
</dbReference>
<evidence type="ECO:0000256" key="10">
    <source>
        <dbReference type="HAMAP-Rule" id="MF_00575"/>
    </source>
</evidence>
<evidence type="ECO:0000313" key="12">
    <source>
        <dbReference type="EMBL" id="NEN75913.1"/>
    </source>
</evidence>
<dbReference type="GO" id="GO:0005737">
    <property type="term" value="C:cytoplasm"/>
    <property type="evidence" value="ECO:0007669"/>
    <property type="project" value="InterPro"/>
</dbReference>
<evidence type="ECO:0000259" key="11">
    <source>
        <dbReference type="Pfam" id="PF00149"/>
    </source>
</evidence>
<feature type="binding site" evidence="10">
    <location>
        <position position="48"/>
    </location>
    <ligand>
        <name>Mn(2+)</name>
        <dbReference type="ChEBI" id="CHEBI:29035"/>
        <label>2</label>
    </ligand>
</feature>
<feature type="domain" description="Calcineurin-like phosphoesterase" evidence="11">
    <location>
        <begin position="10"/>
        <end position="212"/>
    </location>
</feature>
<feature type="binding site" evidence="10">
    <location>
        <position position="209"/>
    </location>
    <ligand>
        <name>substrate</name>
    </ligand>
</feature>
<organism evidence="12 13">
    <name type="scientific">Pelistega ratti</name>
    <dbReference type="NCBI Taxonomy" id="2652177"/>
    <lineage>
        <taxon>Bacteria</taxon>
        <taxon>Pseudomonadati</taxon>
        <taxon>Pseudomonadota</taxon>
        <taxon>Betaproteobacteria</taxon>
        <taxon>Burkholderiales</taxon>
        <taxon>Alcaligenaceae</taxon>
        <taxon>Pelistega</taxon>
    </lineage>
</organism>
<dbReference type="EC" id="3.6.1.54" evidence="10"/>
<dbReference type="Pfam" id="PF00149">
    <property type="entry name" value="Metallophos"/>
    <property type="match status" value="1"/>
</dbReference>
<comment type="catalytic activity">
    <reaction evidence="10">
        <text>UDP-2-N,3-O-bis[(3R)-3-hydroxytetradecanoyl]-alpha-D-glucosamine + H2O = 2-N,3-O-bis[(3R)-3-hydroxytetradecanoyl]-alpha-D-glucosaminyl 1-phosphate + UMP + 2 H(+)</text>
        <dbReference type="Rhea" id="RHEA:25213"/>
        <dbReference type="ChEBI" id="CHEBI:15377"/>
        <dbReference type="ChEBI" id="CHEBI:15378"/>
        <dbReference type="ChEBI" id="CHEBI:57865"/>
        <dbReference type="ChEBI" id="CHEBI:57957"/>
        <dbReference type="ChEBI" id="CHEBI:78847"/>
        <dbReference type="EC" id="3.6.1.54"/>
    </reaction>
</comment>
<comment type="caution">
    <text evidence="12">The sequence shown here is derived from an EMBL/GenBank/DDBJ whole genome shotgun (WGS) entry which is preliminary data.</text>
</comment>
<keyword evidence="5 10" id="KW-0479">Metal-binding</keyword>
<dbReference type="Gene3D" id="3.60.21.10">
    <property type="match status" value="1"/>
</dbReference>
<comment type="function">
    <text evidence="10">Hydrolyzes the pyrophosphate bond of UDP-2,3-diacylglucosamine to yield 2,3-diacylglucosamine 1-phosphate (lipid X) and UMP by catalyzing the attack of water at the alpha-P atom. Involved in the biosynthesis of lipid A, a phosphorylated glycolipid that anchors the lipopolysaccharide to the outer membrane of the cell.</text>
</comment>
<feature type="binding site" evidence="10">
    <location>
        <position position="89"/>
    </location>
    <ligand>
        <name>Mn(2+)</name>
        <dbReference type="ChEBI" id="CHEBI:29035"/>
        <label>2</label>
    </ligand>
</feature>
<dbReference type="GO" id="GO:0019897">
    <property type="term" value="C:extrinsic component of plasma membrane"/>
    <property type="evidence" value="ECO:0007669"/>
    <property type="project" value="UniProtKB-UniRule"/>
</dbReference>
<comment type="cofactor">
    <cofactor evidence="10">
        <name>Mn(2+)</name>
        <dbReference type="ChEBI" id="CHEBI:29035"/>
    </cofactor>
    <text evidence="10">Binds 2 Mn(2+) ions per subunit in a binuclear metal center.</text>
</comment>
<evidence type="ECO:0000256" key="9">
    <source>
        <dbReference type="ARBA" id="ARBA00023211"/>
    </source>
</evidence>
<dbReference type="SUPFAM" id="SSF56300">
    <property type="entry name" value="Metallo-dependent phosphatases"/>
    <property type="match status" value="1"/>
</dbReference>
<keyword evidence="8 10" id="KW-0472">Membrane</keyword>
<reference evidence="12 13" key="1">
    <citation type="submission" date="2020-02" db="EMBL/GenBank/DDBJ databases">
        <title>Pelistega sp. NLN82 were isolated from wild rodents of the Hainan Island.</title>
        <authorList>
            <person name="Niu N."/>
            <person name="Zhou J."/>
        </authorList>
    </citation>
    <scope>NUCLEOTIDE SEQUENCE [LARGE SCALE GENOMIC DNA]</scope>
    <source>
        <strain evidence="12 13">NLN82</strain>
    </source>
</reference>
<evidence type="ECO:0000256" key="7">
    <source>
        <dbReference type="ARBA" id="ARBA00023098"/>
    </source>
</evidence>
<keyword evidence="2 10" id="KW-0444">Lipid biosynthesis</keyword>
<keyword evidence="13" id="KW-1185">Reference proteome</keyword>
<feature type="binding site" evidence="10">
    <location>
        <position position="209"/>
    </location>
    <ligand>
        <name>Mn(2+)</name>
        <dbReference type="ChEBI" id="CHEBI:29035"/>
        <label>2</label>
    </ligand>
</feature>
<feature type="binding site" evidence="10">
    <location>
        <position position="179"/>
    </location>
    <ligand>
        <name>substrate</name>
    </ligand>
</feature>
<evidence type="ECO:0000313" key="13">
    <source>
        <dbReference type="Proteomes" id="UP000477651"/>
    </source>
</evidence>
<keyword evidence="4 10" id="KW-0441">Lipid A biosynthesis</keyword>
<dbReference type="GO" id="GO:0008758">
    <property type="term" value="F:UDP-2,3-diacylglucosamine hydrolase activity"/>
    <property type="evidence" value="ECO:0007669"/>
    <property type="project" value="UniProtKB-UniRule"/>
</dbReference>
<feature type="binding site" evidence="10">
    <location>
        <position position="15"/>
    </location>
    <ligand>
        <name>Mn(2+)</name>
        <dbReference type="ChEBI" id="CHEBI:29035"/>
        <label>1</label>
    </ligand>
</feature>
<dbReference type="Proteomes" id="UP000477651">
    <property type="component" value="Unassembled WGS sequence"/>
</dbReference>
<feature type="binding site" evidence="10">
    <location>
        <position position="124"/>
    </location>
    <ligand>
        <name>Mn(2+)</name>
        <dbReference type="ChEBI" id="CHEBI:29035"/>
        <label>2</label>
    </ligand>
</feature>
<dbReference type="InterPro" id="IPR010138">
    <property type="entry name" value="UDP-diacylglucosamine_Hdrlase"/>
</dbReference>
<dbReference type="CDD" id="cd07398">
    <property type="entry name" value="MPP_YbbF-LpxH"/>
    <property type="match status" value="1"/>
</dbReference>
<feature type="binding site" evidence="10">
    <location>
        <position position="48"/>
    </location>
    <ligand>
        <name>Mn(2+)</name>
        <dbReference type="ChEBI" id="CHEBI:29035"/>
        <label>1</label>
    </ligand>
</feature>
<proteinExistence type="inferred from homology"/>
<gene>
    <name evidence="10" type="primary">lpxH</name>
    <name evidence="12" type="ORF">F9B74_06175</name>
</gene>
<dbReference type="PANTHER" id="PTHR34990:SF1">
    <property type="entry name" value="UDP-2,3-DIACYLGLUCOSAMINE HYDROLASE"/>
    <property type="match status" value="1"/>
</dbReference>